<dbReference type="PANTHER" id="PTHR30582:SF2">
    <property type="entry name" value="L,D-TRANSPEPTIDASE YCIB-RELATED"/>
    <property type="match status" value="1"/>
</dbReference>
<evidence type="ECO:0000256" key="8">
    <source>
        <dbReference type="ARBA" id="ARBA00023139"/>
    </source>
</evidence>
<dbReference type="CDD" id="cd13432">
    <property type="entry name" value="LDT_IgD_like_2"/>
    <property type="match status" value="1"/>
</dbReference>
<evidence type="ECO:0000259" key="16">
    <source>
        <dbReference type="PROSITE" id="PS52029"/>
    </source>
</evidence>
<dbReference type="GO" id="GO:0016746">
    <property type="term" value="F:acyltransferase activity"/>
    <property type="evidence" value="ECO:0007669"/>
    <property type="project" value="UniProtKB-KW"/>
</dbReference>
<comment type="pathway">
    <text evidence="12">Glycan biosynthesis.</text>
</comment>
<dbReference type="InterPro" id="IPR038063">
    <property type="entry name" value="Transpep_catalytic_dom"/>
</dbReference>
<reference evidence="17 18" key="1">
    <citation type="submission" date="2017-11" db="EMBL/GenBank/DDBJ databases">
        <title>Genomic Encyclopedia of Archaeal and Bacterial Type Strains, Phase II (KMG-II): From Individual Species to Whole Genera.</title>
        <authorList>
            <person name="Goeker M."/>
        </authorList>
    </citation>
    <scope>NUCLEOTIDE SEQUENCE [LARGE SCALE GENOMIC DNA]</scope>
    <source>
        <strain evidence="17 18">DSM 27763</strain>
    </source>
</reference>
<sequence>MTTRTPRIDRRRHLLVGGVLSAALVLAGCSGAADAGLGSSDDPETSPTPTSAPDVVLSSNVDDGARDVAVDTEVSLAAENGTITAVTAHFGKKAKPKRTVQGEISSDGASWTADGTLEPGKKYRLEVTTRDEDGATETVQRTFRTTDLRLDQQAYASISPLDGQTVGVAMPIIVRFDIPVTRRAEVERHLEVSSKPQVNGTWSWVSDSEVHFRPRKYWPAGTDVDVNVNINSLKTAKGIYGQMDRSTSFQITDQAVTSVVDVANHTLTVKVDGKVARTIPATTGKAGFETRNGTKVIMEKHLEKRMDAATTGISEDDPEYYNISDVKYAMRVTNSGEFVHAAPWSVGSQGSANVSHGCTGLSVENAQWYYGISTIGDPVKFVNSSRTVLEPQNGWTDWNISYKEFKKGSALS</sequence>
<keyword evidence="11 13" id="KW-0961">Cell wall biogenesis/degradation</keyword>
<keyword evidence="9 17" id="KW-0449">Lipoprotein</keyword>
<dbReference type="Gene3D" id="2.40.440.10">
    <property type="entry name" value="L,D-transpeptidase catalytic domain-like"/>
    <property type="match status" value="1"/>
</dbReference>
<comment type="caution">
    <text evidence="17">The sequence shown here is derived from an EMBL/GenBank/DDBJ whole genome shotgun (WGS) entry which is preliminary data.</text>
</comment>
<dbReference type="Gene3D" id="2.60.40.3710">
    <property type="match status" value="1"/>
</dbReference>
<dbReference type="Pfam" id="PF17964">
    <property type="entry name" value="Big_10"/>
    <property type="match status" value="1"/>
</dbReference>
<evidence type="ECO:0000256" key="9">
    <source>
        <dbReference type="ARBA" id="ARBA00023288"/>
    </source>
</evidence>
<dbReference type="AlphaFoldDB" id="A0A2M9BDW3"/>
<feature type="active site" description="Proton donor/acceptor" evidence="13">
    <location>
        <position position="340"/>
    </location>
</feature>
<evidence type="ECO:0000256" key="12">
    <source>
        <dbReference type="ARBA" id="ARBA00060592"/>
    </source>
</evidence>
<dbReference type="CDD" id="cd16913">
    <property type="entry name" value="YkuD_like"/>
    <property type="match status" value="1"/>
</dbReference>
<keyword evidence="5 13" id="KW-0133">Cell shape</keyword>
<protein>
    <submittedName>
        <fullName evidence="17">Lipoprotein-anchoring transpeptidase ErfK/SrfK</fullName>
    </submittedName>
</protein>
<organism evidence="17 18">
    <name type="scientific">Mumia flava</name>
    <dbReference type="NCBI Taxonomy" id="1348852"/>
    <lineage>
        <taxon>Bacteria</taxon>
        <taxon>Bacillati</taxon>
        <taxon>Actinomycetota</taxon>
        <taxon>Actinomycetes</taxon>
        <taxon>Propionibacteriales</taxon>
        <taxon>Nocardioidaceae</taxon>
        <taxon>Mumia</taxon>
    </lineage>
</organism>
<keyword evidence="18" id="KW-1185">Reference proteome</keyword>
<dbReference type="PANTHER" id="PTHR30582">
    <property type="entry name" value="L,D-TRANSPEPTIDASE"/>
    <property type="match status" value="1"/>
</dbReference>
<evidence type="ECO:0000256" key="5">
    <source>
        <dbReference type="ARBA" id="ARBA00022960"/>
    </source>
</evidence>
<accession>A0A2M9BDW3</accession>
<dbReference type="InterPro" id="IPR041280">
    <property type="entry name" value="Big_10"/>
</dbReference>
<keyword evidence="10" id="KW-0012">Acyltransferase</keyword>
<evidence type="ECO:0000256" key="14">
    <source>
        <dbReference type="SAM" id="MobiDB-lite"/>
    </source>
</evidence>
<evidence type="ECO:0000256" key="10">
    <source>
        <dbReference type="ARBA" id="ARBA00023315"/>
    </source>
</evidence>
<feature type="compositionally biased region" description="Polar residues" evidence="14">
    <location>
        <begin position="45"/>
        <end position="58"/>
    </location>
</feature>
<evidence type="ECO:0000256" key="6">
    <source>
        <dbReference type="ARBA" id="ARBA00022984"/>
    </source>
</evidence>
<evidence type="ECO:0000256" key="11">
    <source>
        <dbReference type="ARBA" id="ARBA00023316"/>
    </source>
</evidence>
<dbReference type="InterPro" id="IPR006311">
    <property type="entry name" value="TAT_signal"/>
</dbReference>
<dbReference type="EMBL" id="PGEZ01000001">
    <property type="protein sequence ID" value="PJJ56074.1"/>
    <property type="molecule type" value="Genomic_DNA"/>
</dbReference>
<evidence type="ECO:0000256" key="1">
    <source>
        <dbReference type="ARBA" id="ARBA00004752"/>
    </source>
</evidence>
<evidence type="ECO:0000256" key="3">
    <source>
        <dbReference type="ARBA" id="ARBA00022679"/>
    </source>
</evidence>
<dbReference type="OrthoDB" id="5242354at2"/>
<dbReference type="GO" id="GO:0008360">
    <property type="term" value="P:regulation of cell shape"/>
    <property type="evidence" value="ECO:0007669"/>
    <property type="project" value="UniProtKB-UniRule"/>
</dbReference>
<dbReference type="Pfam" id="PF03734">
    <property type="entry name" value="YkuD"/>
    <property type="match status" value="1"/>
</dbReference>
<evidence type="ECO:0000256" key="15">
    <source>
        <dbReference type="SAM" id="SignalP"/>
    </source>
</evidence>
<dbReference type="SUPFAM" id="SSF141523">
    <property type="entry name" value="L,D-transpeptidase catalytic domain-like"/>
    <property type="match status" value="1"/>
</dbReference>
<dbReference type="Proteomes" id="UP000230842">
    <property type="component" value="Unassembled WGS sequence"/>
</dbReference>
<dbReference type="GO" id="GO:0071972">
    <property type="term" value="F:peptidoglycan L,D-transpeptidase activity"/>
    <property type="evidence" value="ECO:0007669"/>
    <property type="project" value="TreeGrafter"/>
</dbReference>
<dbReference type="InterPro" id="IPR050979">
    <property type="entry name" value="LD-transpeptidase"/>
</dbReference>
<feature type="region of interest" description="Disordered" evidence="14">
    <location>
        <begin position="34"/>
        <end position="58"/>
    </location>
</feature>
<dbReference type="PROSITE" id="PS51257">
    <property type="entry name" value="PROKAR_LIPOPROTEIN"/>
    <property type="match status" value="1"/>
</dbReference>
<dbReference type="FunFam" id="2.40.440.10:FF:000005">
    <property type="entry name" value="L,D-transpeptidase 2"/>
    <property type="match status" value="1"/>
</dbReference>
<dbReference type="PROSITE" id="PS51318">
    <property type="entry name" value="TAT"/>
    <property type="match status" value="1"/>
</dbReference>
<dbReference type="UniPathway" id="UPA00219"/>
<evidence type="ECO:0000256" key="13">
    <source>
        <dbReference type="PROSITE-ProRule" id="PRU01373"/>
    </source>
</evidence>
<evidence type="ECO:0000256" key="2">
    <source>
        <dbReference type="ARBA" id="ARBA00022475"/>
    </source>
</evidence>
<feature type="chain" id="PRO_5039103729" evidence="15">
    <location>
        <begin position="36"/>
        <end position="412"/>
    </location>
</feature>
<name>A0A2M9BDW3_9ACTN</name>
<keyword evidence="4 15" id="KW-0732">Signal</keyword>
<evidence type="ECO:0000313" key="17">
    <source>
        <dbReference type="EMBL" id="PJJ56074.1"/>
    </source>
</evidence>
<dbReference type="Gene3D" id="2.60.40.3780">
    <property type="match status" value="1"/>
</dbReference>
<keyword evidence="2" id="KW-1003">Cell membrane</keyword>
<dbReference type="InterPro" id="IPR005490">
    <property type="entry name" value="LD_TPept_cat_dom"/>
</dbReference>
<gene>
    <name evidence="17" type="ORF">CLV56_0278</name>
</gene>
<evidence type="ECO:0000313" key="18">
    <source>
        <dbReference type="Proteomes" id="UP000230842"/>
    </source>
</evidence>
<keyword evidence="8" id="KW-0564">Palmitate</keyword>
<keyword evidence="3" id="KW-0808">Transferase</keyword>
<dbReference type="PROSITE" id="PS52029">
    <property type="entry name" value="LD_TPASE"/>
    <property type="match status" value="1"/>
</dbReference>
<comment type="pathway">
    <text evidence="1 13">Cell wall biogenesis; peptidoglycan biosynthesis.</text>
</comment>
<dbReference type="GO" id="GO:0071555">
    <property type="term" value="P:cell wall organization"/>
    <property type="evidence" value="ECO:0007669"/>
    <property type="project" value="UniProtKB-UniRule"/>
</dbReference>
<evidence type="ECO:0000256" key="4">
    <source>
        <dbReference type="ARBA" id="ARBA00022729"/>
    </source>
</evidence>
<feature type="signal peptide" evidence="15">
    <location>
        <begin position="1"/>
        <end position="35"/>
    </location>
</feature>
<keyword evidence="6 13" id="KW-0573">Peptidoglycan synthesis</keyword>
<dbReference type="GO" id="GO:0018104">
    <property type="term" value="P:peptidoglycan-protein cross-linking"/>
    <property type="evidence" value="ECO:0007669"/>
    <property type="project" value="TreeGrafter"/>
</dbReference>
<proteinExistence type="predicted"/>
<dbReference type="GO" id="GO:0005576">
    <property type="term" value="C:extracellular region"/>
    <property type="evidence" value="ECO:0007669"/>
    <property type="project" value="TreeGrafter"/>
</dbReference>
<feature type="active site" description="Nucleophile" evidence="13">
    <location>
        <position position="358"/>
    </location>
</feature>
<evidence type="ECO:0000256" key="7">
    <source>
        <dbReference type="ARBA" id="ARBA00023136"/>
    </source>
</evidence>
<keyword evidence="7" id="KW-0472">Membrane</keyword>
<feature type="domain" description="L,D-TPase catalytic" evidence="16">
    <location>
        <begin position="256"/>
        <end position="382"/>
    </location>
</feature>
<dbReference type="RefSeq" id="WP_100414273.1">
    <property type="nucleotide sequence ID" value="NZ_PGEZ01000001.1"/>
</dbReference>